<keyword evidence="2" id="KW-1185">Reference proteome</keyword>
<organism evidence="1 2">
    <name type="scientific">Colletotrichum chlorophyti</name>
    <dbReference type="NCBI Taxonomy" id="708187"/>
    <lineage>
        <taxon>Eukaryota</taxon>
        <taxon>Fungi</taxon>
        <taxon>Dikarya</taxon>
        <taxon>Ascomycota</taxon>
        <taxon>Pezizomycotina</taxon>
        <taxon>Sordariomycetes</taxon>
        <taxon>Hypocreomycetidae</taxon>
        <taxon>Glomerellales</taxon>
        <taxon>Glomerellaceae</taxon>
        <taxon>Colletotrichum</taxon>
    </lineage>
</organism>
<accession>A0A1Q8RQK0</accession>
<dbReference type="SUPFAM" id="SSF53474">
    <property type="entry name" value="alpha/beta-Hydrolases"/>
    <property type="match status" value="1"/>
</dbReference>
<dbReference type="EMBL" id="MPGH01000130">
    <property type="protein sequence ID" value="OLN86453.1"/>
    <property type="molecule type" value="Genomic_DNA"/>
</dbReference>
<sequence>MAATQNPMQTGTPPPSVSKATLHMSGLLCDVYGLDELINQRPTAISCLWLHHPRLRAKEDMADFASRIVSQQQQRGATGGRALIAVAFDQRNHGSRLVAPKANESWREGNGTHALDMWGMVSGMVSDTRGLIDVVEGYVKLELAGRGVDGAAWKIDQHLVLGVSLGGHSAWQTLFRDERVEAGVVAIGCPDYAGLLADRAKKSRLASFDVKDGGASFLGGRDFPADLVAACLREDPKGMLFGTGPVPMKGSLDDGEKGRLRGVLDGLRITGKRFLVCSGAEDKLVPYAASEAFVEVLREAAGTWYADAALVVENRVYEGVGHEFSAGMVEDACRFLLDAVSAADGRGKEGKARI</sequence>
<name>A0A1Q8RQK0_9PEZI</name>
<proteinExistence type="predicted"/>
<dbReference type="Gene3D" id="3.40.50.1820">
    <property type="entry name" value="alpha/beta hydrolase"/>
    <property type="match status" value="1"/>
</dbReference>
<dbReference type="STRING" id="708187.A0A1Q8RQK0"/>
<protein>
    <submittedName>
        <fullName evidence="1">Uncharacterized protein</fullName>
    </submittedName>
</protein>
<comment type="caution">
    <text evidence="1">The sequence shown here is derived from an EMBL/GenBank/DDBJ whole genome shotgun (WGS) entry which is preliminary data.</text>
</comment>
<reference evidence="1 2" key="1">
    <citation type="submission" date="2016-11" db="EMBL/GenBank/DDBJ databases">
        <title>Draft Genome Assembly of Colletotrichum chlorophyti a pathogen of herbaceous plants.</title>
        <authorList>
            <person name="Gan P."/>
            <person name="Narusaka M."/>
            <person name="Tsushima A."/>
            <person name="Narusaka Y."/>
            <person name="Takano Y."/>
            <person name="Shirasu K."/>
        </authorList>
    </citation>
    <scope>NUCLEOTIDE SEQUENCE [LARGE SCALE GENOMIC DNA]</scope>
    <source>
        <strain evidence="1 2">NTL11</strain>
    </source>
</reference>
<dbReference type="AlphaFoldDB" id="A0A1Q8RQK0"/>
<dbReference type="OrthoDB" id="2152248at2759"/>
<dbReference type="InterPro" id="IPR029058">
    <property type="entry name" value="AB_hydrolase_fold"/>
</dbReference>
<evidence type="ECO:0000313" key="2">
    <source>
        <dbReference type="Proteomes" id="UP000186583"/>
    </source>
</evidence>
<dbReference type="PANTHER" id="PTHR47381:SF3">
    <property type="entry name" value="ALPHA_BETA-HYDROLASES SUPERFAMILY PROTEIN"/>
    <property type="match status" value="1"/>
</dbReference>
<gene>
    <name evidence="1" type="ORF">CCHL11_06412</name>
</gene>
<evidence type="ECO:0000313" key="1">
    <source>
        <dbReference type="EMBL" id="OLN86453.1"/>
    </source>
</evidence>
<dbReference type="PANTHER" id="PTHR47381">
    <property type="entry name" value="ALPHA/BETA-HYDROLASES SUPERFAMILY PROTEIN"/>
    <property type="match status" value="1"/>
</dbReference>
<dbReference type="Proteomes" id="UP000186583">
    <property type="component" value="Unassembled WGS sequence"/>
</dbReference>